<dbReference type="InterPro" id="IPR049067">
    <property type="entry name" value="MreB-like_C"/>
</dbReference>
<dbReference type="eggNOG" id="COG0443">
    <property type="taxonomic scope" value="Bacteria"/>
</dbReference>
<dbReference type="Pfam" id="PF21522">
    <property type="entry name" value="MreB-like_C"/>
    <property type="match status" value="1"/>
</dbReference>
<dbReference type="AlphaFoldDB" id="C9RCH8"/>
<dbReference type="InterPro" id="IPR040607">
    <property type="entry name" value="ALP_N"/>
</dbReference>
<dbReference type="Gene3D" id="3.30.420.40">
    <property type="match status" value="2"/>
</dbReference>
<dbReference type="EMBL" id="CP001785">
    <property type="protein sequence ID" value="ACX51955.1"/>
    <property type="molecule type" value="Genomic_DNA"/>
</dbReference>
<feature type="domain" description="Actin-like protein N-terminal" evidence="1">
    <location>
        <begin position="4"/>
        <end position="156"/>
    </location>
</feature>
<protein>
    <submittedName>
        <fullName evidence="3">Uncharacterized protein</fullName>
    </submittedName>
</protein>
<evidence type="ECO:0000259" key="2">
    <source>
        <dbReference type="Pfam" id="PF21522"/>
    </source>
</evidence>
<dbReference type="OrthoDB" id="5412507at2"/>
<proteinExistence type="predicted"/>
<reference evidence="3 4" key="1">
    <citation type="submission" date="2009-10" db="EMBL/GenBank/DDBJ databases">
        <title>Complete sequence of chromosome of Ammonifex degensii KC4.</title>
        <authorList>
            <consortium name="US DOE Joint Genome Institute"/>
            <person name="Kerfeld C."/>
            <person name="Goodner B."/>
            <person name="Huber H."/>
            <person name="Stetter K."/>
            <person name="Lucas S."/>
            <person name="Copeland A."/>
            <person name="Lapidus A."/>
            <person name="Glavina del Rio T."/>
            <person name="Dalin E."/>
            <person name="Tice H."/>
            <person name="Bruce D."/>
            <person name="Goodwin L."/>
            <person name="Pitluck S."/>
            <person name="Saunders E."/>
            <person name="Brettin T."/>
            <person name="Detter J.C."/>
            <person name="Han C."/>
            <person name="Larimer F."/>
            <person name="Land M."/>
            <person name="Hauser L."/>
            <person name="Kyrpides N."/>
            <person name="Ovchinnikova G."/>
            <person name="Richardson P."/>
        </authorList>
    </citation>
    <scope>NUCLEOTIDE SEQUENCE [LARGE SCALE GENOMIC DNA]</scope>
    <source>
        <strain evidence="4">DSM 10501 / KC4</strain>
    </source>
</reference>
<name>C9RCH8_AMMDK</name>
<dbReference type="CDD" id="cd24025">
    <property type="entry name" value="ASKHA_NBD_ParM_pCBH-like"/>
    <property type="match status" value="1"/>
</dbReference>
<sequence length="324" mass="34461">MKVAIDVGYGFVKGVAGSGERVRFPSVVAPAQELVLSDLAGREVGHLVELRRLSGAVERYFVGELALKEGRAQAVTLDRDKHLHPYHSVLLLAAARLLGAGSSAELCVGLPVAYYRPRREELKRHLMGLSAEVSVDGSPAARVSFSRVLVYPQGAGALLTAADLPESGLTVTVDVGFKTTDFVTCEVQDGKALPVSSLCGSLEVGVHTALYLVQAAYQARTGAPLDFTRAERLLREGRTFFRGEELDFSREAEMARLAAARSIADGVLAVLGSRADEVAVYYLAGGGAEALPQLRQMLPGRVRVLPDPTFANALGFLKVLSGSA</sequence>
<dbReference type="STRING" id="429009.Adeg_0813"/>
<dbReference type="KEGG" id="adg:Adeg_0813"/>
<evidence type="ECO:0000259" key="1">
    <source>
        <dbReference type="Pfam" id="PF17989"/>
    </source>
</evidence>
<feature type="domain" description="Actin homologue MreB-like C-terminal" evidence="2">
    <location>
        <begin position="173"/>
        <end position="292"/>
    </location>
</feature>
<dbReference type="RefSeq" id="WP_015738832.1">
    <property type="nucleotide sequence ID" value="NC_013385.1"/>
</dbReference>
<keyword evidence="4" id="KW-1185">Reference proteome</keyword>
<dbReference type="SUPFAM" id="SSF53067">
    <property type="entry name" value="Actin-like ATPase domain"/>
    <property type="match status" value="2"/>
</dbReference>
<dbReference type="Proteomes" id="UP000002620">
    <property type="component" value="Chromosome"/>
</dbReference>
<dbReference type="InterPro" id="IPR043129">
    <property type="entry name" value="ATPase_NBD"/>
</dbReference>
<evidence type="ECO:0000313" key="4">
    <source>
        <dbReference type="Proteomes" id="UP000002620"/>
    </source>
</evidence>
<organism evidence="3 4">
    <name type="scientific">Ammonifex degensii (strain DSM 10501 / KC4)</name>
    <dbReference type="NCBI Taxonomy" id="429009"/>
    <lineage>
        <taxon>Bacteria</taxon>
        <taxon>Bacillati</taxon>
        <taxon>Bacillota</taxon>
        <taxon>Clostridia</taxon>
        <taxon>Thermoanaerobacterales</taxon>
        <taxon>Thermoanaerobacteraceae</taxon>
        <taxon>Ammonifex</taxon>
    </lineage>
</organism>
<dbReference type="Pfam" id="PF17989">
    <property type="entry name" value="ALP_N"/>
    <property type="match status" value="1"/>
</dbReference>
<evidence type="ECO:0000313" key="3">
    <source>
        <dbReference type="EMBL" id="ACX51955.1"/>
    </source>
</evidence>
<accession>C9RCH8</accession>
<dbReference type="HOGENOM" id="CLU_066405_0_0_9"/>
<gene>
    <name evidence="3" type="ordered locus">Adeg_0813</name>
</gene>